<dbReference type="InterPro" id="IPR050378">
    <property type="entry name" value="Metallo-dep_Hydrolases_sf"/>
</dbReference>
<dbReference type="SUPFAM" id="SSF51556">
    <property type="entry name" value="Metallo-dependent hydrolases"/>
    <property type="match status" value="1"/>
</dbReference>
<dbReference type="FunFam" id="3.20.20.140:FF:000174">
    <property type="entry name" value="Dihydropyrimidinase-related protein 2"/>
    <property type="match status" value="1"/>
</dbReference>
<dbReference type="InterPro" id="IPR011778">
    <property type="entry name" value="Hydantoinase/dihydroPyrase"/>
</dbReference>
<gene>
    <name evidence="7" type="ORF">SAMN02745973_02002</name>
</gene>
<evidence type="ECO:0000256" key="3">
    <source>
        <dbReference type="ARBA" id="ARBA00022723"/>
    </source>
</evidence>
<comment type="cofactor">
    <cofactor evidence="1">
        <name>Zn(2+)</name>
        <dbReference type="ChEBI" id="CHEBI:29105"/>
    </cofactor>
</comment>
<evidence type="ECO:0000256" key="2">
    <source>
        <dbReference type="ARBA" id="ARBA00008829"/>
    </source>
</evidence>
<protein>
    <submittedName>
        <fullName evidence="7">Dihydropyrimidinase</fullName>
    </submittedName>
</protein>
<dbReference type="GO" id="GO:0016812">
    <property type="term" value="F:hydrolase activity, acting on carbon-nitrogen (but not peptide) bonds, in cyclic amides"/>
    <property type="evidence" value="ECO:0007669"/>
    <property type="project" value="TreeGrafter"/>
</dbReference>
<feature type="modified residue" description="N6-carboxylysine" evidence="5">
    <location>
        <position position="151"/>
    </location>
</feature>
<comment type="similarity">
    <text evidence="2">Belongs to the metallo-dependent hydrolases superfamily. Hydantoinase/dihydropyrimidinase family.</text>
</comment>
<dbReference type="AlphaFoldDB" id="A0A1T4PA96"/>
<dbReference type="GO" id="GO:0046872">
    <property type="term" value="F:metal ion binding"/>
    <property type="evidence" value="ECO:0007669"/>
    <property type="project" value="UniProtKB-KW"/>
</dbReference>
<dbReference type="GO" id="GO:0005829">
    <property type="term" value="C:cytosol"/>
    <property type="evidence" value="ECO:0007669"/>
    <property type="project" value="TreeGrafter"/>
</dbReference>
<evidence type="ECO:0000256" key="5">
    <source>
        <dbReference type="PIRSR" id="PIRSR611778-50"/>
    </source>
</evidence>
<sequence>MNLLIKNGNIVTPSEVYRGDILVKNGKIQGIGYFREEKDIEVIDAQGKYVIPGAVDAHTHMDLLVGGHRAVDDFYTGTVAAACGGTTTIIDHIAFGPEGCTLQSEIDTYHQLAQGKAVIDYGFHGVIQHINQEVLKELEKMVLKEGIMSFKGYLTYDYKLEDDEILQFIKKMKEIGGIPTFHAENDRMIAYLREKYVSENKTEPIYHAKSRPSLCEAEAVSRLLYIASLAGDAPVYIVHLSTKEGLEAIKFAKEKGQKNIFTETCPQYLTLTEELYYKENHEGLKYIMSPPLRTQEHCEILWKGLADGEIQVVATDHCPFHFSVEKQHGLKDFSKCPAGAPGVEERVRVLFSEGVMKKRISIERFVEVLASNPAKIFGIFPQKGALFPGSDGDIVILDPKKEEVLTKKNMKSAVDYTAYEGMKVKGKIDYVISKGKIIVKENSFLGQKGDGKFLKRNPHKSFALEL</sequence>
<evidence type="ECO:0000256" key="4">
    <source>
        <dbReference type="ARBA" id="ARBA00022801"/>
    </source>
</evidence>
<dbReference type="SUPFAM" id="SSF51338">
    <property type="entry name" value="Composite domain of metallo-dependent hydrolases"/>
    <property type="match status" value="2"/>
</dbReference>
<dbReference type="InterPro" id="IPR032466">
    <property type="entry name" value="Metal_Hydrolase"/>
</dbReference>
<keyword evidence="4" id="KW-0378">Hydrolase</keyword>
<dbReference type="Proteomes" id="UP000196365">
    <property type="component" value="Unassembled WGS sequence"/>
</dbReference>
<dbReference type="InterPro" id="IPR006680">
    <property type="entry name" value="Amidohydro-rel"/>
</dbReference>
<dbReference type="NCBIfam" id="TIGR02033">
    <property type="entry name" value="D-hydantoinase"/>
    <property type="match status" value="1"/>
</dbReference>
<proteinExistence type="inferred from homology"/>
<dbReference type="PANTHER" id="PTHR11647">
    <property type="entry name" value="HYDRANTOINASE/DIHYDROPYRIMIDINASE FAMILY MEMBER"/>
    <property type="match status" value="1"/>
</dbReference>
<dbReference type="Gene3D" id="3.20.20.140">
    <property type="entry name" value="Metal-dependent hydrolases"/>
    <property type="match status" value="1"/>
</dbReference>
<evidence type="ECO:0000259" key="6">
    <source>
        <dbReference type="Pfam" id="PF01979"/>
    </source>
</evidence>
<dbReference type="Pfam" id="PF01979">
    <property type="entry name" value="Amidohydro_1"/>
    <property type="match status" value="1"/>
</dbReference>
<keyword evidence="8" id="KW-1185">Reference proteome</keyword>
<dbReference type="OrthoDB" id="9765462at2"/>
<feature type="domain" description="Amidohydrolase-related" evidence="6">
    <location>
        <begin position="49"/>
        <end position="438"/>
    </location>
</feature>
<dbReference type="EMBL" id="FUWV01000015">
    <property type="protein sequence ID" value="SJZ88495.1"/>
    <property type="molecule type" value="Genomic_DNA"/>
</dbReference>
<organism evidence="7 8">
    <name type="scientific">Garciella nitratireducens DSM 15102</name>
    <dbReference type="NCBI Taxonomy" id="1121911"/>
    <lineage>
        <taxon>Bacteria</taxon>
        <taxon>Bacillati</taxon>
        <taxon>Bacillota</taxon>
        <taxon>Clostridia</taxon>
        <taxon>Eubacteriales</taxon>
        <taxon>Eubacteriaceae</taxon>
        <taxon>Garciella</taxon>
    </lineage>
</organism>
<evidence type="ECO:0000256" key="1">
    <source>
        <dbReference type="ARBA" id="ARBA00001947"/>
    </source>
</evidence>
<dbReference type="Gene3D" id="2.30.40.10">
    <property type="entry name" value="Urease, subunit C, domain 1"/>
    <property type="match status" value="1"/>
</dbReference>
<keyword evidence="3" id="KW-0479">Metal-binding</keyword>
<accession>A0A1T4PA96</accession>
<reference evidence="7 8" key="1">
    <citation type="submission" date="2017-02" db="EMBL/GenBank/DDBJ databases">
        <authorList>
            <person name="Peterson S.W."/>
        </authorList>
    </citation>
    <scope>NUCLEOTIDE SEQUENCE [LARGE SCALE GENOMIC DNA]</scope>
    <source>
        <strain evidence="7 8">DSM 15102</strain>
    </source>
</reference>
<dbReference type="PANTHER" id="PTHR11647:SF1">
    <property type="entry name" value="COLLAPSIN RESPONSE MEDIATOR PROTEIN"/>
    <property type="match status" value="1"/>
</dbReference>
<dbReference type="CDD" id="cd01314">
    <property type="entry name" value="D-HYD"/>
    <property type="match status" value="1"/>
</dbReference>
<evidence type="ECO:0000313" key="8">
    <source>
        <dbReference type="Proteomes" id="UP000196365"/>
    </source>
</evidence>
<comment type="PTM">
    <text evidence="5">Carbamylation allows a single lysine to coordinate two divalent metal cations.</text>
</comment>
<dbReference type="RefSeq" id="WP_087679357.1">
    <property type="nucleotide sequence ID" value="NZ_FUWV01000015.1"/>
</dbReference>
<dbReference type="InterPro" id="IPR011059">
    <property type="entry name" value="Metal-dep_hydrolase_composite"/>
</dbReference>
<name>A0A1T4PA96_9FIRM</name>
<evidence type="ECO:0000313" key="7">
    <source>
        <dbReference type="EMBL" id="SJZ88495.1"/>
    </source>
</evidence>